<evidence type="ECO:0000256" key="5">
    <source>
        <dbReference type="ARBA" id="ARBA00022692"/>
    </source>
</evidence>
<dbReference type="Gene3D" id="3.30.450.20">
    <property type="entry name" value="PAS domain"/>
    <property type="match status" value="2"/>
</dbReference>
<keyword evidence="11 12" id="KW-0472">Membrane</keyword>
<evidence type="ECO:0000256" key="12">
    <source>
        <dbReference type="SAM" id="Phobius"/>
    </source>
</evidence>
<evidence type="ECO:0000313" key="14">
    <source>
        <dbReference type="EMBL" id="UOQ48425.1"/>
    </source>
</evidence>
<dbReference type="EMBL" id="CP095072">
    <property type="protein sequence ID" value="UOQ48425.1"/>
    <property type="molecule type" value="Genomic_DNA"/>
</dbReference>
<dbReference type="Pfam" id="PF00672">
    <property type="entry name" value="HAMP"/>
    <property type="match status" value="1"/>
</dbReference>
<dbReference type="Gene3D" id="1.10.8.500">
    <property type="entry name" value="HAMP domain in histidine kinase"/>
    <property type="match status" value="1"/>
</dbReference>
<evidence type="ECO:0000256" key="10">
    <source>
        <dbReference type="ARBA" id="ARBA00023012"/>
    </source>
</evidence>
<sequence length="608" mass="69744">MRALFRRLTSPSFRSKVFLASFICIGIPVILSLSIYNYLTRDAVEEQAMQNAIKALDLTEENVSHILDDMLNVSNFVQIDSELNTILKNKSNMTLSALENQNYSGFLEDRQIQKTIEDITLLGEKSYVTILLKNGKYYTNYTTAQFDPYSLYDEKWLDKLEEVNGYETYWSGVEPTMLQYEKIQNPYQLSVGKTLRSNNKEIYGYVIVTLLETKVRTVLMNKNESEDLLLVDGDDTILSHQDPQQINRKAEFVAQLNPRQSSQIVELKGQKYVVTQKKLTFNDWKLVSKIPYKEATSNINAIFSKVFILLAVSFAVFFLILAYLMSRITKPLRYLERVVRKVQGGDLSVRSQVESKDEIGEFSQSLNNMLDRVNMMITEVSHTHKRKRKAELAMLQAQINPHFLFNVLNSIRMKVFRFGDRDSAGMIQSLSKLLRWTIDNQDDQILFRDELGLIRDYVNLMNMRQKNKVTLLIECTDRTKDQLVPRFLLQPLIENAIIHGLNQGEGEIRIEADVNEYQFIILIHDNGAGMSEAALTRVNETFGKSTNTTRPASHSGFSSIGMTNVYERLQLSYRQKPEMLVKSSEKVGTTIEIIIPLGGEEDVQGNVS</sequence>
<evidence type="ECO:0000256" key="7">
    <source>
        <dbReference type="ARBA" id="ARBA00022777"/>
    </source>
</evidence>
<keyword evidence="8" id="KW-0067">ATP-binding</keyword>
<evidence type="ECO:0000256" key="9">
    <source>
        <dbReference type="ARBA" id="ARBA00022989"/>
    </source>
</evidence>
<evidence type="ECO:0000256" key="4">
    <source>
        <dbReference type="ARBA" id="ARBA00022679"/>
    </source>
</evidence>
<dbReference type="Gene3D" id="3.30.565.10">
    <property type="entry name" value="Histidine kinase-like ATPase, C-terminal domain"/>
    <property type="match status" value="1"/>
</dbReference>
<keyword evidence="7 14" id="KW-0418">Kinase</keyword>
<dbReference type="PANTHER" id="PTHR34220">
    <property type="entry name" value="SENSOR HISTIDINE KINASE YPDA"/>
    <property type="match status" value="1"/>
</dbReference>
<keyword evidence="10" id="KW-0902">Two-component regulatory system</keyword>
<protein>
    <submittedName>
        <fullName evidence="14">Sensor histidine kinase</fullName>
    </submittedName>
</protein>
<feature type="domain" description="HAMP" evidence="13">
    <location>
        <begin position="326"/>
        <end position="378"/>
    </location>
</feature>
<keyword evidence="9 12" id="KW-1133">Transmembrane helix</keyword>
<evidence type="ECO:0000259" key="13">
    <source>
        <dbReference type="PROSITE" id="PS50885"/>
    </source>
</evidence>
<evidence type="ECO:0000256" key="8">
    <source>
        <dbReference type="ARBA" id="ARBA00022840"/>
    </source>
</evidence>
<dbReference type="InterPro" id="IPR036890">
    <property type="entry name" value="HATPase_C_sf"/>
</dbReference>
<dbReference type="GO" id="GO:0016301">
    <property type="term" value="F:kinase activity"/>
    <property type="evidence" value="ECO:0007669"/>
    <property type="project" value="UniProtKB-KW"/>
</dbReference>
<dbReference type="InterPro" id="IPR003594">
    <property type="entry name" value="HATPase_dom"/>
</dbReference>
<dbReference type="RefSeq" id="WP_244718917.1">
    <property type="nucleotide sequence ID" value="NZ_CP095072.1"/>
</dbReference>
<feature type="transmembrane region" description="Helical" evidence="12">
    <location>
        <begin position="306"/>
        <end position="325"/>
    </location>
</feature>
<keyword evidence="5 12" id="KW-0812">Transmembrane</keyword>
<gene>
    <name evidence="14" type="ORF">MUN88_20720</name>
</gene>
<comment type="subcellular location">
    <subcellularLocation>
        <location evidence="1">Cell membrane</location>
        <topology evidence="1">Multi-pass membrane protein</topology>
    </subcellularLocation>
</comment>
<dbReference type="Pfam" id="PF02743">
    <property type="entry name" value="dCache_1"/>
    <property type="match status" value="1"/>
</dbReference>
<keyword evidence="15" id="KW-1185">Reference proteome</keyword>
<dbReference type="CDD" id="cd06225">
    <property type="entry name" value="HAMP"/>
    <property type="match status" value="1"/>
</dbReference>
<reference evidence="14 15" key="1">
    <citation type="submission" date="2022-04" db="EMBL/GenBank/DDBJ databases">
        <title>Gracilibacillus sp. isolated from saltern.</title>
        <authorList>
            <person name="Won M."/>
            <person name="Lee C.-M."/>
            <person name="Woen H.-Y."/>
            <person name="Kwon S.-W."/>
        </authorList>
    </citation>
    <scope>NUCLEOTIDE SEQUENCE [LARGE SCALE GENOMIC DNA]</scope>
    <source>
        <strain evidence="14 15">SSWR10-1</strain>
    </source>
</reference>
<dbReference type="Proteomes" id="UP000831782">
    <property type="component" value="Chromosome"/>
</dbReference>
<accession>A0ABY4EWU9</accession>
<keyword evidence="2" id="KW-1003">Cell membrane</keyword>
<keyword evidence="3" id="KW-0597">Phosphoprotein</keyword>
<proteinExistence type="predicted"/>
<name>A0ABY4EWU9_9BACI</name>
<dbReference type="InterPro" id="IPR033479">
    <property type="entry name" value="dCache_1"/>
</dbReference>
<evidence type="ECO:0000256" key="2">
    <source>
        <dbReference type="ARBA" id="ARBA00022475"/>
    </source>
</evidence>
<dbReference type="PROSITE" id="PS50885">
    <property type="entry name" value="HAMP"/>
    <property type="match status" value="1"/>
</dbReference>
<dbReference type="InterPro" id="IPR003660">
    <property type="entry name" value="HAMP_dom"/>
</dbReference>
<keyword evidence="6" id="KW-0547">Nucleotide-binding</keyword>
<dbReference type="SUPFAM" id="SSF158472">
    <property type="entry name" value="HAMP domain-like"/>
    <property type="match status" value="1"/>
</dbReference>
<evidence type="ECO:0000256" key="1">
    <source>
        <dbReference type="ARBA" id="ARBA00004651"/>
    </source>
</evidence>
<dbReference type="InterPro" id="IPR010559">
    <property type="entry name" value="Sig_transdc_His_kin_internal"/>
</dbReference>
<evidence type="ECO:0000256" key="6">
    <source>
        <dbReference type="ARBA" id="ARBA00022741"/>
    </source>
</evidence>
<evidence type="ECO:0000256" key="11">
    <source>
        <dbReference type="ARBA" id="ARBA00023136"/>
    </source>
</evidence>
<dbReference type="Pfam" id="PF06580">
    <property type="entry name" value="His_kinase"/>
    <property type="match status" value="1"/>
</dbReference>
<dbReference type="PANTHER" id="PTHR34220:SF11">
    <property type="entry name" value="SENSOR PROTEIN KINASE HPTS"/>
    <property type="match status" value="1"/>
</dbReference>
<keyword evidence="4" id="KW-0808">Transferase</keyword>
<dbReference type="SMART" id="SM00304">
    <property type="entry name" value="HAMP"/>
    <property type="match status" value="1"/>
</dbReference>
<dbReference type="InterPro" id="IPR050640">
    <property type="entry name" value="Bact_2-comp_sensor_kinase"/>
</dbReference>
<evidence type="ECO:0000256" key="3">
    <source>
        <dbReference type="ARBA" id="ARBA00022553"/>
    </source>
</evidence>
<dbReference type="SUPFAM" id="SSF55874">
    <property type="entry name" value="ATPase domain of HSP90 chaperone/DNA topoisomerase II/histidine kinase"/>
    <property type="match status" value="1"/>
</dbReference>
<feature type="transmembrane region" description="Helical" evidence="12">
    <location>
        <begin position="17"/>
        <end position="39"/>
    </location>
</feature>
<dbReference type="Pfam" id="PF02518">
    <property type="entry name" value="HATPase_c"/>
    <property type="match status" value="1"/>
</dbReference>
<evidence type="ECO:0000313" key="15">
    <source>
        <dbReference type="Proteomes" id="UP000831782"/>
    </source>
</evidence>
<organism evidence="14 15">
    <name type="scientific">Gracilibacillus caseinilyticus</name>
    <dbReference type="NCBI Taxonomy" id="2932256"/>
    <lineage>
        <taxon>Bacteria</taxon>
        <taxon>Bacillati</taxon>
        <taxon>Bacillota</taxon>
        <taxon>Bacilli</taxon>
        <taxon>Bacillales</taxon>
        <taxon>Bacillaceae</taxon>
        <taxon>Gracilibacillus</taxon>
    </lineage>
</organism>
<dbReference type="SMART" id="SM00387">
    <property type="entry name" value="HATPase_c"/>
    <property type="match status" value="1"/>
</dbReference>